<dbReference type="AlphaFoldDB" id="A0A238V5Y0"/>
<organism evidence="2 3">
    <name type="scientific">Blastococcus mobilis</name>
    <dbReference type="NCBI Taxonomy" id="1938746"/>
    <lineage>
        <taxon>Bacteria</taxon>
        <taxon>Bacillati</taxon>
        <taxon>Actinomycetota</taxon>
        <taxon>Actinomycetes</taxon>
        <taxon>Geodermatophilales</taxon>
        <taxon>Geodermatophilaceae</taxon>
        <taxon>Blastococcus</taxon>
    </lineage>
</organism>
<keyword evidence="3" id="KW-1185">Reference proteome</keyword>
<sequence length="62" mass="6432">MFAAVSQEMFPASLRVPGRRLPGTWWGLMDGGTAERGAYSQGGRSGTAPVGLVTSAPGRPAR</sequence>
<feature type="region of interest" description="Disordered" evidence="1">
    <location>
        <begin position="37"/>
        <end position="62"/>
    </location>
</feature>
<dbReference type="Proteomes" id="UP000198403">
    <property type="component" value="Unassembled WGS sequence"/>
</dbReference>
<dbReference type="EMBL" id="FZNO01000002">
    <property type="protein sequence ID" value="SNR29638.1"/>
    <property type="molecule type" value="Genomic_DNA"/>
</dbReference>
<protein>
    <submittedName>
        <fullName evidence="2">Uncharacterized protein</fullName>
    </submittedName>
</protein>
<evidence type="ECO:0000256" key="1">
    <source>
        <dbReference type="SAM" id="MobiDB-lite"/>
    </source>
</evidence>
<reference evidence="2 3" key="1">
    <citation type="submission" date="2017-06" db="EMBL/GenBank/DDBJ databases">
        <authorList>
            <person name="Kim H.J."/>
            <person name="Triplett B.A."/>
        </authorList>
    </citation>
    <scope>NUCLEOTIDE SEQUENCE [LARGE SCALE GENOMIC DNA]</scope>
    <source>
        <strain evidence="2 3">DSM 44272</strain>
    </source>
</reference>
<evidence type="ECO:0000313" key="3">
    <source>
        <dbReference type="Proteomes" id="UP000198403"/>
    </source>
</evidence>
<evidence type="ECO:0000313" key="2">
    <source>
        <dbReference type="EMBL" id="SNR29638.1"/>
    </source>
</evidence>
<gene>
    <name evidence="2" type="ORF">SAMN06272737_10288</name>
</gene>
<accession>A0A238V5Y0</accession>
<name>A0A238V5Y0_9ACTN</name>
<proteinExistence type="predicted"/>